<comment type="caution">
    <text evidence="2">The sequence shown here is derived from an EMBL/GenBank/DDBJ whole genome shotgun (WGS) entry which is preliminary data.</text>
</comment>
<evidence type="ECO:0000313" key="2">
    <source>
        <dbReference type="EMBL" id="KAL0513737.1"/>
    </source>
</evidence>
<evidence type="ECO:0000313" key="3">
    <source>
        <dbReference type="Proteomes" id="UP001500131"/>
    </source>
</evidence>
<organism evidence="2 3">
    <name type="scientific">Leishmania lindenbergi</name>
    <dbReference type="NCBI Taxonomy" id="651832"/>
    <lineage>
        <taxon>Eukaryota</taxon>
        <taxon>Discoba</taxon>
        <taxon>Euglenozoa</taxon>
        <taxon>Kinetoplastea</taxon>
        <taxon>Metakinetoplastina</taxon>
        <taxon>Trypanosomatida</taxon>
        <taxon>Trypanosomatidae</taxon>
        <taxon>Leishmaniinae</taxon>
        <taxon>Leishmania</taxon>
    </lineage>
</organism>
<accession>A0AAW3AYH9</accession>
<keyword evidence="1" id="KW-0812">Transmembrane</keyword>
<evidence type="ECO:0000256" key="1">
    <source>
        <dbReference type="SAM" id="Phobius"/>
    </source>
</evidence>
<protein>
    <recommendedName>
        <fullName evidence="4">Transmembrane protein</fullName>
    </recommendedName>
</protein>
<keyword evidence="1" id="KW-1133">Transmembrane helix</keyword>
<dbReference type="EMBL" id="JBAMZK010000003">
    <property type="protein sequence ID" value="KAL0513737.1"/>
    <property type="molecule type" value="Genomic_DNA"/>
</dbReference>
<keyword evidence="3" id="KW-1185">Reference proteome</keyword>
<proteinExistence type="predicted"/>
<sequence>MMSTSVADNDYAAEVTRVPCTYTTVFRSRASYYYAVAPTKPYAKMLRSALEDDVERMIIENGGGGACCGVDTRSGSMGAVQRSEYKAAASSRLPLCVCVCVEGVATTDVRKRFNRDPELLGVTFRVNLSVWESASPAGLAARADALRRTDKPAQLSALARDVAVSTAAGLCPGGTNCHTRETGDRDSALVLPGASDNTATRRAGAFEAYDALSSSAAGRDRTRRRTAVANALNSSNSSVVVGLSDSQPLAPFVWSLRREDAFPRVRQNLLKALTRKDYLSAYKREVHVFAHTTLSDLSRMLFMRLPPSSSNSSTAQASIVSSVVGITGVPLDAVGVAAARIAQRRALSTEWTLAASETEGADYCLILAASGSSIVPPPGNTGVPIAIATKSLVWYPSAVVQVAQNAYTTDSFSGTSAAYTTGAVCTVVMVVLILCAIIGYVHQRWRRRREERADERKLLQRELR</sequence>
<dbReference type="Proteomes" id="UP001500131">
    <property type="component" value="Unassembled WGS sequence"/>
</dbReference>
<evidence type="ECO:0008006" key="4">
    <source>
        <dbReference type="Google" id="ProtNLM"/>
    </source>
</evidence>
<gene>
    <name evidence="2" type="ORF">Q4I31_000750</name>
</gene>
<feature type="transmembrane region" description="Helical" evidence="1">
    <location>
        <begin position="417"/>
        <end position="441"/>
    </location>
</feature>
<keyword evidence="1" id="KW-0472">Membrane</keyword>
<dbReference type="AlphaFoldDB" id="A0AAW3AYH9"/>
<reference evidence="2 3" key="1">
    <citation type="submission" date="2024-02" db="EMBL/GenBank/DDBJ databases">
        <title>FIRST GENOME SEQUENCES OF Leishmania (Viannia) shawi, Leishmania (Viannia) lindenbergi AND Leishmania (Viannia) utingensis.</title>
        <authorList>
            <person name="Resadore F."/>
            <person name="Custodio M.G.F."/>
            <person name="Boite M.C."/>
            <person name="Cupolillo E."/>
            <person name="Ferreira G.E.M."/>
        </authorList>
    </citation>
    <scope>NUCLEOTIDE SEQUENCE [LARGE SCALE GENOMIC DNA]</scope>
    <source>
        <strain evidence="2 3">MHOM/BR/1966/M15733</strain>
    </source>
</reference>
<name>A0AAW3AYH9_9TRYP</name>